<gene>
    <name evidence="1" type="ORF">GCM10010873_33900</name>
</gene>
<proteinExistence type="predicted"/>
<keyword evidence="2" id="KW-1185">Reference proteome</keyword>
<comment type="caution">
    <text evidence="1">The sequence shown here is derived from an EMBL/GenBank/DDBJ whole genome shotgun (WGS) entry which is preliminary data.</text>
</comment>
<protein>
    <submittedName>
        <fullName evidence="1">Uncharacterized protein</fullName>
    </submittedName>
</protein>
<sequence>MKQLLDSVWQRRGVSWIWENDAFSSVAKASEVFSLRELVRASRSWPDDLPSNGSNTLVVAGLDACLDLMTPTDAEAWLGSELKATVLSFQDFYSGEAALVFWLPTGHRRLGVSPATEAVHWRCSAPYSDEQIEFGRLLWGEAREYPQEIVLTQGSKPAGLFHLRIT</sequence>
<organism evidence="1 2">
    <name type="scientific">Cypionkella aquatica</name>
    <dbReference type="NCBI Taxonomy" id="1756042"/>
    <lineage>
        <taxon>Bacteria</taxon>
        <taxon>Pseudomonadati</taxon>
        <taxon>Pseudomonadota</taxon>
        <taxon>Alphaproteobacteria</taxon>
        <taxon>Rhodobacterales</taxon>
        <taxon>Paracoccaceae</taxon>
        <taxon>Cypionkella</taxon>
    </lineage>
</organism>
<evidence type="ECO:0000313" key="1">
    <source>
        <dbReference type="EMBL" id="GLS88416.1"/>
    </source>
</evidence>
<dbReference type="Proteomes" id="UP001157355">
    <property type="component" value="Unassembled WGS sequence"/>
</dbReference>
<dbReference type="AlphaFoldDB" id="A0AA37X5V5"/>
<dbReference type="EMBL" id="BSPP01000011">
    <property type="protein sequence ID" value="GLS88416.1"/>
    <property type="molecule type" value="Genomic_DNA"/>
</dbReference>
<dbReference type="RefSeq" id="WP_284326578.1">
    <property type="nucleotide sequence ID" value="NZ_BSPP01000011.1"/>
</dbReference>
<reference evidence="1 2" key="1">
    <citation type="journal article" date="2014" name="Int. J. Syst. Evol. Microbiol.">
        <title>Complete genome sequence of Corynebacterium casei LMG S-19264T (=DSM 44701T), isolated from a smear-ripened cheese.</title>
        <authorList>
            <consortium name="US DOE Joint Genome Institute (JGI-PGF)"/>
            <person name="Walter F."/>
            <person name="Albersmeier A."/>
            <person name="Kalinowski J."/>
            <person name="Ruckert C."/>
        </authorList>
    </citation>
    <scope>NUCLEOTIDE SEQUENCE [LARGE SCALE GENOMIC DNA]</scope>
    <source>
        <strain evidence="1 2">NBRC 111766</strain>
    </source>
</reference>
<accession>A0AA37X5V5</accession>
<evidence type="ECO:0000313" key="2">
    <source>
        <dbReference type="Proteomes" id="UP001157355"/>
    </source>
</evidence>
<name>A0AA37X5V5_9RHOB</name>